<dbReference type="EMBL" id="JAAGNC010000075">
    <property type="protein sequence ID" value="NEC56700.1"/>
    <property type="molecule type" value="Genomic_DNA"/>
</dbReference>
<dbReference type="InterPro" id="IPR038233">
    <property type="entry name" value="Colicin_D/E5_nuclease"/>
</dbReference>
<protein>
    <recommendedName>
        <fullName evidence="2">Colicin D C-terminal domain-containing protein</fullName>
    </recommendedName>
</protein>
<name>A0ABX0BMK5_9PSEU</name>
<accession>A0ABX0BMK5</accession>
<dbReference type="Pfam" id="PF11429">
    <property type="entry name" value="Colicin_D"/>
    <property type="match status" value="1"/>
</dbReference>
<feature type="region of interest" description="Disordered" evidence="1">
    <location>
        <begin position="105"/>
        <end position="124"/>
    </location>
</feature>
<evidence type="ECO:0000259" key="2">
    <source>
        <dbReference type="Pfam" id="PF11429"/>
    </source>
</evidence>
<comment type="caution">
    <text evidence="3">The sequence shown here is derived from an EMBL/GenBank/DDBJ whole genome shotgun (WGS) entry which is preliminary data.</text>
</comment>
<gene>
    <name evidence="3" type="ORF">G3I59_14180</name>
</gene>
<dbReference type="SUPFAM" id="SSF102824">
    <property type="entry name" value="Colicin D/E5 nuclease domain"/>
    <property type="match status" value="1"/>
</dbReference>
<sequence>MPPAVAAAQASPSTPVKIVPSDFHSVAQHFVDAQGGLEQIRQNFLNALDAASGAAGACDGAHQYQNGWAAAMDSIVNDGFRTAFDLLGSIGKGIDVSVLNHLGADQSSVPGNPGGPPRAPLTPQQWPGNTDFAVLAGDSPWWMPGFLEKYIPTADTGRLDDAATACRNAGGAVQDLVNGLHAQLQSLVGNNSSDDLTALEQFWQRAAGPQSVLAELPAVLGKLGESLVDFRVWNVDTQQKIKDKIKEVVDDMAVVGVILVIGSIATDGALDVLIAAVIEGLELFGVDAAGALVAPVAEVVTAAEAILITAGGAIAITQGVVPAMQTAMSSTPNPNIEGADAAKISDELAAHEVPEPNYPKGQLQSHFKHAKDFGVDQNWSNAGAKAYEDALRKFAEDPANSIKTADVGRYRGEPAILIYNENTRVCEVLRPDGTYWTGWKLNVQQLRNVVERGSLGGG</sequence>
<dbReference type="Proteomes" id="UP000470404">
    <property type="component" value="Unassembled WGS sequence"/>
</dbReference>
<dbReference type="InterPro" id="IPR037178">
    <property type="entry name" value="ColicinD_C_sf"/>
</dbReference>
<proteinExistence type="predicted"/>
<dbReference type="InterPro" id="IPR024440">
    <property type="entry name" value="ColicinD_C"/>
</dbReference>
<dbReference type="Gene3D" id="3.10.450.200">
    <property type="match status" value="1"/>
</dbReference>
<keyword evidence="4" id="KW-1185">Reference proteome</keyword>
<organism evidence="3 4">
    <name type="scientific">Amycolatopsis rubida</name>
    <dbReference type="NCBI Taxonomy" id="112413"/>
    <lineage>
        <taxon>Bacteria</taxon>
        <taxon>Bacillati</taxon>
        <taxon>Actinomycetota</taxon>
        <taxon>Actinomycetes</taxon>
        <taxon>Pseudonocardiales</taxon>
        <taxon>Pseudonocardiaceae</taxon>
        <taxon>Amycolatopsis</taxon>
    </lineage>
</organism>
<evidence type="ECO:0000256" key="1">
    <source>
        <dbReference type="SAM" id="MobiDB-lite"/>
    </source>
</evidence>
<evidence type="ECO:0000313" key="3">
    <source>
        <dbReference type="EMBL" id="NEC56700.1"/>
    </source>
</evidence>
<dbReference type="RefSeq" id="WP_067594573.1">
    <property type="nucleotide sequence ID" value="NZ_JAAGNC010000075.1"/>
</dbReference>
<feature type="domain" description="Colicin D C-terminal" evidence="2">
    <location>
        <begin position="362"/>
        <end position="448"/>
    </location>
</feature>
<reference evidence="3 4" key="1">
    <citation type="submission" date="2020-01" db="EMBL/GenBank/DDBJ databases">
        <title>Insect and environment-associated Actinomycetes.</title>
        <authorList>
            <person name="Currrie C."/>
            <person name="Chevrette M."/>
            <person name="Carlson C."/>
            <person name="Stubbendieck R."/>
            <person name="Wendt-Pienkowski E."/>
        </authorList>
    </citation>
    <scope>NUCLEOTIDE SEQUENCE [LARGE SCALE GENOMIC DNA]</scope>
    <source>
        <strain evidence="3 4">SID8386</strain>
    </source>
</reference>
<evidence type="ECO:0000313" key="4">
    <source>
        <dbReference type="Proteomes" id="UP000470404"/>
    </source>
</evidence>